<organism evidence="1 2">
    <name type="scientific">Thermoactinomyces daqus</name>
    <dbReference type="NCBI Taxonomy" id="1329516"/>
    <lineage>
        <taxon>Bacteria</taxon>
        <taxon>Bacillati</taxon>
        <taxon>Bacillota</taxon>
        <taxon>Bacilli</taxon>
        <taxon>Bacillales</taxon>
        <taxon>Thermoactinomycetaceae</taxon>
        <taxon>Thermoactinomyces</taxon>
    </lineage>
</organism>
<dbReference type="AlphaFoldDB" id="A0A7W1XCK2"/>
<sequence length="109" mass="13212">MDTVPFEFRYDQRLGIKRPFLHQEYEALSKELQDEFELKCQEICSQIPERVKMLEREYMQKFNDLKEMDDETSFLRLTEEMNELSRRICDLNILYLHIEGTYLAANVHA</sequence>
<reference evidence="1 2" key="1">
    <citation type="submission" date="2020-07" db="EMBL/GenBank/DDBJ databases">
        <authorList>
            <person name="Feng H."/>
        </authorList>
    </citation>
    <scope>NUCLEOTIDE SEQUENCE [LARGE SCALE GENOMIC DNA]</scope>
    <source>
        <strain evidence="2">s-11</strain>
    </source>
</reference>
<accession>A0A7W1XCK2</accession>
<gene>
    <name evidence="1" type="ORF">H1164_14980</name>
</gene>
<keyword evidence="2" id="KW-1185">Reference proteome</keyword>
<dbReference type="RefSeq" id="WP_033102380.1">
    <property type="nucleotide sequence ID" value="NZ_JACEIP010000030.1"/>
</dbReference>
<evidence type="ECO:0000313" key="1">
    <source>
        <dbReference type="EMBL" id="MBA4544174.1"/>
    </source>
</evidence>
<proteinExistence type="predicted"/>
<comment type="caution">
    <text evidence="1">The sequence shown here is derived from an EMBL/GenBank/DDBJ whole genome shotgun (WGS) entry which is preliminary data.</text>
</comment>
<name>A0A7W1XCK2_9BACL</name>
<dbReference type="Proteomes" id="UP000530514">
    <property type="component" value="Unassembled WGS sequence"/>
</dbReference>
<protein>
    <submittedName>
        <fullName evidence="1">Uncharacterized protein</fullName>
    </submittedName>
</protein>
<evidence type="ECO:0000313" key="2">
    <source>
        <dbReference type="Proteomes" id="UP000530514"/>
    </source>
</evidence>
<dbReference type="EMBL" id="JACEIP010000030">
    <property type="protein sequence ID" value="MBA4544174.1"/>
    <property type="molecule type" value="Genomic_DNA"/>
</dbReference>
<dbReference type="OrthoDB" id="2989999at2"/>